<dbReference type="PRINTS" id="PR00081">
    <property type="entry name" value="GDHRDH"/>
</dbReference>
<dbReference type="Pfam" id="PF00106">
    <property type="entry name" value="adh_short"/>
    <property type="match status" value="1"/>
</dbReference>
<dbReference type="Proteomes" id="UP001388673">
    <property type="component" value="Unassembled WGS sequence"/>
</dbReference>
<evidence type="ECO:0008006" key="6">
    <source>
        <dbReference type="Google" id="ProtNLM"/>
    </source>
</evidence>
<dbReference type="InterPro" id="IPR002347">
    <property type="entry name" value="SDR_fam"/>
</dbReference>
<dbReference type="GO" id="GO:0016491">
    <property type="term" value="F:oxidoreductase activity"/>
    <property type="evidence" value="ECO:0007669"/>
    <property type="project" value="UniProtKB-KW"/>
</dbReference>
<dbReference type="Gene3D" id="3.40.50.720">
    <property type="entry name" value="NAD(P)-binding Rossmann-like Domain"/>
    <property type="match status" value="1"/>
</dbReference>
<evidence type="ECO:0000256" key="3">
    <source>
        <dbReference type="ARBA" id="ARBA00023002"/>
    </source>
</evidence>
<organism evidence="4 5">
    <name type="scientific">Kwoniella newhampshirensis</name>
    <dbReference type="NCBI Taxonomy" id="1651941"/>
    <lineage>
        <taxon>Eukaryota</taxon>
        <taxon>Fungi</taxon>
        <taxon>Dikarya</taxon>
        <taxon>Basidiomycota</taxon>
        <taxon>Agaricomycotina</taxon>
        <taxon>Tremellomycetes</taxon>
        <taxon>Tremellales</taxon>
        <taxon>Cryptococcaceae</taxon>
        <taxon>Kwoniella</taxon>
    </lineage>
</organism>
<dbReference type="AlphaFoldDB" id="A0AAW0YR26"/>
<name>A0AAW0YR26_9TREE</name>
<dbReference type="GO" id="GO:0005737">
    <property type="term" value="C:cytoplasm"/>
    <property type="evidence" value="ECO:0007669"/>
    <property type="project" value="TreeGrafter"/>
</dbReference>
<dbReference type="RefSeq" id="XP_066799741.1">
    <property type="nucleotide sequence ID" value="XM_066949447.1"/>
</dbReference>
<dbReference type="EMBL" id="JBCAWK010000013">
    <property type="protein sequence ID" value="KAK8844517.1"/>
    <property type="molecule type" value="Genomic_DNA"/>
</dbReference>
<gene>
    <name evidence="4" type="ORF">IAR55_006363</name>
</gene>
<dbReference type="KEGG" id="kne:92183621"/>
<comment type="caution">
    <text evidence="4">The sequence shown here is derived from an EMBL/GenBank/DDBJ whole genome shotgun (WGS) entry which is preliminary data.</text>
</comment>
<dbReference type="InterPro" id="IPR051468">
    <property type="entry name" value="Fungal_SecMetab_SDRs"/>
</dbReference>
<sequence>MPTVYLVTGGSRGIGFGLVQALASAPDTIVFAGARNPSSKDLSTLATAHPDKVIPIALESADIQLNKAAAKSIEEKAGKLDVVIAVAGIGNAISMSEIEIPEFLETFKVNTVGPLVLFQSVRHLLKKTFGKFVAVSSSHGSIAEMLPGPAGAYCVTKAALNSLTVKLREENPDLVIFPIDPGFVATEGALKFATDLGTPPEILKLAAPIDKAAADILKHVHEAVKVEKPRGFWNAMGPREIAF</sequence>
<evidence type="ECO:0000256" key="1">
    <source>
        <dbReference type="ARBA" id="ARBA00006484"/>
    </source>
</evidence>
<reference evidence="4 5" key="1">
    <citation type="journal article" date="2024" name="bioRxiv">
        <title>Comparative genomics of Cryptococcus and Kwoniella reveals pathogenesis evolution and contrasting karyotype dynamics via intercentromeric recombination or chromosome fusion.</title>
        <authorList>
            <person name="Coelho M.A."/>
            <person name="David-Palma M."/>
            <person name="Shea T."/>
            <person name="Bowers K."/>
            <person name="McGinley-Smith S."/>
            <person name="Mohammad A.W."/>
            <person name="Gnirke A."/>
            <person name="Yurkov A.M."/>
            <person name="Nowrousian M."/>
            <person name="Sun S."/>
            <person name="Cuomo C.A."/>
            <person name="Heitman J."/>
        </authorList>
    </citation>
    <scope>NUCLEOTIDE SEQUENCE [LARGE SCALE GENOMIC DNA]</scope>
    <source>
        <strain evidence="4 5">CBS 13917</strain>
    </source>
</reference>
<dbReference type="InterPro" id="IPR036291">
    <property type="entry name" value="NAD(P)-bd_dom_sf"/>
</dbReference>
<dbReference type="PANTHER" id="PTHR43544:SF7">
    <property type="entry name" value="NADB-LER2"/>
    <property type="match status" value="1"/>
</dbReference>
<evidence type="ECO:0000256" key="2">
    <source>
        <dbReference type="ARBA" id="ARBA00022857"/>
    </source>
</evidence>
<protein>
    <recommendedName>
        <fullName evidence="6">Cytoplasmic protein</fullName>
    </recommendedName>
</protein>
<accession>A0AAW0YR26</accession>
<keyword evidence="2" id="KW-0521">NADP</keyword>
<evidence type="ECO:0000313" key="5">
    <source>
        <dbReference type="Proteomes" id="UP001388673"/>
    </source>
</evidence>
<evidence type="ECO:0000313" key="4">
    <source>
        <dbReference type="EMBL" id="KAK8844517.1"/>
    </source>
</evidence>
<keyword evidence="5" id="KW-1185">Reference proteome</keyword>
<dbReference type="PANTHER" id="PTHR43544">
    <property type="entry name" value="SHORT-CHAIN DEHYDROGENASE/REDUCTASE"/>
    <property type="match status" value="1"/>
</dbReference>
<dbReference type="GeneID" id="92183621"/>
<comment type="similarity">
    <text evidence="1">Belongs to the short-chain dehydrogenases/reductases (SDR) family.</text>
</comment>
<dbReference type="SUPFAM" id="SSF51735">
    <property type="entry name" value="NAD(P)-binding Rossmann-fold domains"/>
    <property type="match status" value="1"/>
</dbReference>
<keyword evidence="3" id="KW-0560">Oxidoreductase</keyword>
<proteinExistence type="inferred from homology"/>